<gene>
    <name evidence="2" type="ORF">D915_008935</name>
</gene>
<keyword evidence="3" id="KW-1185">Reference proteome</keyword>
<feature type="domain" description="TLDc" evidence="1">
    <location>
        <begin position="183"/>
        <end position="356"/>
    </location>
</feature>
<proteinExistence type="predicted"/>
<dbReference type="Proteomes" id="UP000230066">
    <property type="component" value="Unassembled WGS sequence"/>
</dbReference>
<name>A0A4E0RFG4_FASHE</name>
<evidence type="ECO:0000313" key="3">
    <source>
        <dbReference type="Proteomes" id="UP000230066"/>
    </source>
</evidence>
<reference evidence="2" key="1">
    <citation type="submission" date="2019-03" db="EMBL/GenBank/DDBJ databases">
        <title>Improved annotation for the trematode Fasciola hepatica.</title>
        <authorList>
            <person name="Choi Y.-J."/>
            <person name="Martin J."/>
            <person name="Mitreva M."/>
        </authorList>
    </citation>
    <scope>NUCLEOTIDE SEQUENCE [LARGE SCALE GENOMIC DNA]</scope>
</reference>
<dbReference type="InterPro" id="IPR006571">
    <property type="entry name" value="TLDc_dom"/>
</dbReference>
<comment type="caution">
    <text evidence="2">The sequence shown here is derived from an EMBL/GenBank/DDBJ whole genome shotgun (WGS) entry which is preliminary data.</text>
</comment>
<dbReference type="Pfam" id="PF07534">
    <property type="entry name" value="TLD"/>
    <property type="match status" value="1"/>
</dbReference>
<evidence type="ECO:0000313" key="2">
    <source>
        <dbReference type="EMBL" id="THD19987.1"/>
    </source>
</evidence>
<protein>
    <recommendedName>
        <fullName evidence="1">TLDc domain-containing protein</fullName>
    </recommendedName>
</protein>
<organism evidence="2 3">
    <name type="scientific">Fasciola hepatica</name>
    <name type="common">Liver fluke</name>
    <dbReference type="NCBI Taxonomy" id="6192"/>
    <lineage>
        <taxon>Eukaryota</taxon>
        <taxon>Metazoa</taxon>
        <taxon>Spiralia</taxon>
        <taxon>Lophotrochozoa</taxon>
        <taxon>Platyhelminthes</taxon>
        <taxon>Trematoda</taxon>
        <taxon>Digenea</taxon>
        <taxon>Plagiorchiida</taxon>
        <taxon>Echinostomata</taxon>
        <taxon>Echinostomatoidea</taxon>
        <taxon>Fasciolidae</taxon>
        <taxon>Fasciola</taxon>
    </lineage>
</organism>
<dbReference type="AlphaFoldDB" id="A0A4E0RFG4"/>
<dbReference type="PROSITE" id="PS51886">
    <property type="entry name" value="TLDC"/>
    <property type="match status" value="1"/>
</dbReference>
<accession>A0A4E0RFG4</accession>
<sequence length="420" mass="47152">MGNAESELSRSPVVHPHSHENAQIGGVINSMTKEVFLNKIDRSLADLAQSIWLKYTSGDILNPKEYDALLCDLTKRSDKLLYLVNLFDTNEFSHNDVRVLVSWLSFGHEFGENFRKAIFKPVLSLQTPVQKENVYSRLRTTFSDYAEDLARIVLVSLTTGEPVSTAFEAPSDFTDLLNLDVLRILGLFLSSPYKRPNPTRLGNIAPLEVEQLTHMHCLFNSKMHGFSITRIKELAFDYDGPIILLIKADNFLFCIASDQGLKDTFKPYGAENSCLLQILPETARLVSGSSSKKTDFGAQNGIIYSNFTLKTSRRGLLVGHQPLVSPAIEIDEGFTTLQFASGHPMKLTAAEIWAAGPTSQLDKLTAQKAWELEQVIKAKNRKIKPDEDWRESVDRQLLDMAGVRVRRSDMVEGFKPKEDI</sequence>
<dbReference type="SMART" id="SM00584">
    <property type="entry name" value="TLDc"/>
    <property type="match status" value="1"/>
</dbReference>
<evidence type="ECO:0000259" key="1">
    <source>
        <dbReference type="PROSITE" id="PS51886"/>
    </source>
</evidence>
<dbReference type="EMBL" id="JXXN02005303">
    <property type="protein sequence ID" value="THD19987.1"/>
    <property type="molecule type" value="Genomic_DNA"/>
</dbReference>